<dbReference type="PANTHER" id="PTHR35369">
    <property type="entry name" value="BLR3025 PROTEIN-RELATED"/>
    <property type="match status" value="1"/>
</dbReference>
<organism evidence="5 6">
    <name type="scientific">Zhongshania borealis</name>
    <dbReference type="NCBI Taxonomy" id="889488"/>
    <lineage>
        <taxon>Bacteria</taxon>
        <taxon>Pseudomonadati</taxon>
        <taxon>Pseudomonadota</taxon>
        <taxon>Gammaproteobacteria</taxon>
        <taxon>Cellvibrionales</taxon>
        <taxon>Spongiibacteraceae</taxon>
        <taxon>Zhongshania</taxon>
    </lineage>
</organism>
<evidence type="ECO:0000313" key="5">
    <source>
        <dbReference type="EMBL" id="GAA4089797.1"/>
    </source>
</evidence>
<dbReference type="Pfam" id="PF00817">
    <property type="entry name" value="IMS"/>
    <property type="match status" value="1"/>
</dbReference>
<dbReference type="Proteomes" id="UP001500392">
    <property type="component" value="Unassembled WGS sequence"/>
</dbReference>
<comment type="similarity">
    <text evidence="1">Belongs to the DNA polymerase type-Y family.</text>
</comment>
<gene>
    <name evidence="5" type="ORF">GCM10022414_11120</name>
</gene>
<feature type="domain" description="UmuC" evidence="4">
    <location>
        <begin position="29"/>
        <end position="144"/>
    </location>
</feature>
<evidence type="ECO:0000256" key="1">
    <source>
        <dbReference type="ARBA" id="ARBA00010945"/>
    </source>
</evidence>
<sequence>MLWLCLRLPTLPLEALGAHHSTGMLALTRNNIIVMANTSAQQAGIASGMSVASAMSLCSALELRPRDHQREQQCLANIALWAYRFSGDVCLCPPNAVLLELGASLRLFKNMARLYSKFISAFRRRGLSVQLGIAHTPLAAELLSHQNISPTKLVSSAGQIRQEALHNALHALPTELLPLDAKTLNTLQEMGMHQLGSLQTLPRAALERRFGKAIAIVLAKLHGELPDIRPQFTPPETFNAQRHFDGGLHSKQQLRFPISALLSELEHYLRLRQCLNRDMQWEFHYLDGSREAWSLALSQRHFDRCSLIELVVLRLESLSLQGPVETLSLRCEQFIGNEQHSDQLFDTANSSKQQEKTSQVLDKLRLRLGAQRCHLFSLQDAHLPELNWVLRDAHTSTPTRSPRHGQPATGKQASLPMSDKLLRPNWLCHPPENISETSQGLFWQGELQLLQGPERFDGQWWQQRQTRDYYIARHQHGALCWVFKDCLNRRWYLHGFFG</sequence>
<comment type="caution">
    <text evidence="5">The sequence shown here is derived from an EMBL/GenBank/DDBJ whole genome shotgun (WGS) entry which is preliminary data.</text>
</comment>
<protein>
    <submittedName>
        <fullName evidence="5">DNA polymerase Y family protein</fullName>
    </submittedName>
</protein>
<dbReference type="CDD" id="cd03468">
    <property type="entry name" value="PolY_like"/>
    <property type="match status" value="1"/>
</dbReference>
<dbReference type="RefSeq" id="WP_344933243.1">
    <property type="nucleotide sequence ID" value="NZ_BAABDM010000001.1"/>
</dbReference>
<dbReference type="Gene3D" id="3.40.1170.60">
    <property type="match status" value="1"/>
</dbReference>
<feature type="region of interest" description="Disordered" evidence="3">
    <location>
        <begin position="395"/>
        <end position="414"/>
    </location>
</feature>
<dbReference type="Gene3D" id="3.30.70.270">
    <property type="match status" value="1"/>
</dbReference>
<dbReference type="EMBL" id="BAABDM010000001">
    <property type="protein sequence ID" value="GAA4089797.1"/>
    <property type="molecule type" value="Genomic_DNA"/>
</dbReference>
<dbReference type="InterPro" id="IPR043128">
    <property type="entry name" value="Rev_trsase/Diguanyl_cyclase"/>
</dbReference>
<dbReference type="InterPro" id="IPR043502">
    <property type="entry name" value="DNA/RNA_pol_sf"/>
</dbReference>
<keyword evidence="2" id="KW-0227">DNA damage</keyword>
<reference evidence="6" key="1">
    <citation type="journal article" date="2019" name="Int. J. Syst. Evol. Microbiol.">
        <title>The Global Catalogue of Microorganisms (GCM) 10K type strain sequencing project: providing services to taxonomists for standard genome sequencing and annotation.</title>
        <authorList>
            <consortium name="The Broad Institute Genomics Platform"/>
            <consortium name="The Broad Institute Genome Sequencing Center for Infectious Disease"/>
            <person name="Wu L."/>
            <person name="Ma J."/>
        </authorList>
    </citation>
    <scope>NUCLEOTIDE SEQUENCE [LARGE SCALE GENOMIC DNA]</scope>
    <source>
        <strain evidence="6">JCM 17304</strain>
    </source>
</reference>
<dbReference type="SUPFAM" id="SSF56672">
    <property type="entry name" value="DNA/RNA polymerases"/>
    <property type="match status" value="1"/>
</dbReference>
<evidence type="ECO:0000259" key="4">
    <source>
        <dbReference type="Pfam" id="PF00817"/>
    </source>
</evidence>
<evidence type="ECO:0000256" key="3">
    <source>
        <dbReference type="SAM" id="MobiDB-lite"/>
    </source>
</evidence>
<dbReference type="PANTHER" id="PTHR35369:SF2">
    <property type="entry name" value="BLR3025 PROTEIN"/>
    <property type="match status" value="1"/>
</dbReference>
<keyword evidence="6" id="KW-1185">Reference proteome</keyword>
<accession>A0ABP7WIM1</accession>
<proteinExistence type="inferred from homology"/>
<dbReference type="InterPro" id="IPR050356">
    <property type="entry name" value="SulA_CellDiv_inhibitor"/>
</dbReference>
<evidence type="ECO:0000313" key="6">
    <source>
        <dbReference type="Proteomes" id="UP001500392"/>
    </source>
</evidence>
<evidence type="ECO:0000256" key="2">
    <source>
        <dbReference type="ARBA" id="ARBA00022763"/>
    </source>
</evidence>
<dbReference type="InterPro" id="IPR001126">
    <property type="entry name" value="UmuC"/>
</dbReference>
<name>A0ABP7WIM1_9GAMM</name>